<proteinExistence type="predicted"/>
<dbReference type="EMBL" id="VTPC01087275">
    <property type="protein sequence ID" value="KAF2886566.1"/>
    <property type="molecule type" value="Genomic_DNA"/>
</dbReference>
<evidence type="ECO:0000256" key="6">
    <source>
        <dbReference type="ARBA" id="ARBA00023136"/>
    </source>
</evidence>
<evidence type="ECO:0000256" key="5">
    <source>
        <dbReference type="ARBA" id="ARBA00022989"/>
    </source>
</evidence>
<organism evidence="9 10">
    <name type="scientific">Ignelater luminosus</name>
    <name type="common">Cucubano</name>
    <name type="synonym">Pyrophorus luminosus</name>
    <dbReference type="NCBI Taxonomy" id="2038154"/>
    <lineage>
        <taxon>Eukaryota</taxon>
        <taxon>Metazoa</taxon>
        <taxon>Ecdysozoa</taxon>
        <taxon>Arthropoda</taxon>
        <taxon>Hexapoda</taxon>
        <taxon>Insecta</taxon>
        <taxon>Pterygota</taxon>
        <taxon>Neoptera</taxon>
        <taxon>Endopterygota</taxon>
        <taxon>Coleoptera</taxon>
        <taxon>Polyphaga</taxon>
        <taxon>Elateriformia</taxon>
        <taxon>Elateroidea</taxon>
        <taxon>Elateridae</taxon>
        <taxon>Agrypninae</taxon>
        <taxon>Pyrophorini</taxon>
        <taxon>Ignelater</taxon>
    </lineage>
</organism>
<protein>
    <submittedName>
        <fullName evidence="9">Uncharacterized protein</fullName>
    </submittedName>
</protein>
<dbReference type="AlphaFoldDB" id="A0A8K0CIZ3"/>
<evidence type="ECO:0000256" key="2">
    <source>
        <dbReference type="ARBA" id="ARBA00022606"/>
    </source>
</evidence>
<keyword evidence="7" id="KW-0675">Receptor</keyword>
<keyword evidence="10" id="KW-1185">Reference proteome</keyword>
<keyword evidence="4" id="KW-0552">Olfaction</keyword>
<dbReference type="GO" id="GO:0016020">
    <property type="term" value="C:membrane"/>
    <property type="evidence" value="ECO:0007669"/>
    <property type="project" value="UniProtKB-SubCell"/>
</dbReference>
<evidence type="ECO:0000313" key="10">
    <source>
        <dbReference type="Proteomes" id="UP000801492"/>
    </source>
</evidence>
<evidence type="ECO:0000313" key="9">
    <source>
        <dbReference type="EMBL" id="KAF2886566.1"/>
    </source>
</evidence>
<keyword evidence="5" id="KW-1133">Transmembrane helix</keyword>
<evidence type="ECO:0000256" key="1">
    <source>
        <dbReference type="ARBA" id="ARBA00004141"/>
    </source>
</evidence>
<accession>A0A8K0CIZ3</accession>
<keyword evidence="6" id="KW-0472">Membrane</keyword>
<evidence type="ECO:0000256" key="8">
    <source>
        <dbReference type="ARBA" id="ARBA00023224"/>
    </source>
</evidence>
<name>A0A8K0CIZ3_IGNLU</name>
<evidence type="ECO:0000256" key="7">
    <source>
        <dbReference type="ARBA" id="ARBA00023170"/>
    </source>
</evidence>
<dbReference type="Pfam" id="PF02949">
    <property type="entry name" value="7tm_6"/>
    <property type="match status" value="1"/>
</dbReference>
<dbReference type="GO" id="GO:0005549">
    <property type="term" value="F:odorant binding"/>
    <property type="evidence" value="ECO:0007669"/>
    <property type="project" value="InterPro"/>
</dbReference>
<evidence type="ECO:0000256" key="4">
    <source>
        <dbReference type="ARBA" id="ARBA00022725"/>
    </source>
</evidence>
<comment type="subcellular location">
    <subcellularLocation>
        <location evidence="1">Membrane</location>
        <topology evidence="1">Multi-pass membrane protein</topology>
    </subcellularLocation>
</comment>
<dbReference type="Proteomes" id="UP000801492">
    <property type="component" value="Unassembled WGS sequence"/>
</dbReference>
<dbReference type="InterPro" id="IPR004117">
    <property type="entry name" value="7tm6_olfct_rcpt"/>
</dbReference>
<reference evidence="9" key="1">
    <citation type="submission" date="2019-08" db="EMBL/GenBank/DDBJ databases">
        <title>The genome of the North American firefly Photinus pyralis.</title>
        <authorList>
            <consortium name="Photinus pyralis genome working group"/>
            <person name="Fallon T.R."/>
            <person name="Sander Lower S.E."/>
            <person name="Weng J.-K."/>
        </authorList>
    </citation>
    <scope>NUCLEOTIDE SEQUENCE</scope>
    <source>
        <strain evidence="9">TRF0915ILg1</strain>
        <tissue evidence="9">Whole body</tissue>
    </source>
</reference>
<evidence type="ECO:0000256" key="3">
    <source>
        <dbReference type="ARBA" id="ARBA00022692"/>
    </source>
</evidence>
<dbReference type="GO" id="GO:0007165">
    <property type="term" value="P:signal transduction"/>
    <property type="evidence" value="ECO:0007669"/>
    <property type="project" value="UniProtKB-KW"/>
</dbReference>
<keyword evidence="8" id="KW-0807">Transducer</keyword>
<comment type="caution">
    <text evidence="9">The sequence shown here is derived from an EMBL/GenBank/DDBJ whole genome shotgun (WGS) entry which is preliminary data.</text>
</comment>
<keyword evidence="3" id="KW-0812">Transmembrane</keyword>
<keyword evidence="2" id="KW-0716">Sensory transduction</keyword>
<sequence>MPVDVVLRFRKRDYLAGNSVISAKIRSACYMSEWINCGPLVRKSLFIIMERAKRPLILTAGGFVSLSLDTLVSVS</sequence>
<gene>
    <name evidence="9" type="ORF">ILUMI_19606</name>
</gene>
<dbReference type="GO" id="GO:0004984">
    <property type="term" value="F:olfactory receptor activity"/>
    <property type="evidence" value="ECO:0007669"/>
    <property type="project" value="InterPro"/>
</dbReference>
<dbReference type="OrthoDB" id="6604226at2759"/>